<sequence length="106" mass="11255">MGSEVPRVQCDMAQTGEAEDSPDEREQAEGESPQSDDGKPEQISESDNQCSDTSAVWMDKLLQADGSQRSAGGAGWLDQTETALLVVAAVEETANPGKEPAKSRTE</sequence>
<reference evidence="2 3" key="1">
    <citation type="journal article" date="2002" name="Proc. Natl. Acad. Sci. U.S.A.">
        <title>Extensive mosaic structure revealed by the complete genome sequence of uropathogenic Escherichia coli.</title>
        <authorList>
            <person name="Welch R.A."/>
            <person name="Burland V."/>
            <person name="Plunkett G.III."/>
            <person name="Redford P."/>
            <person name="Roesch P."/>
            <person name="Rasko D."/>
            <person name="Buckles E.L."/>
            <person name="Liou S.R."/>
            <person name="Boutin A."/>
            <person name="Hackett J."/>
            <person name="Stroud D."/>
            <person name="Mayhew G.F."/>
            <person name="Rose D.J."/>
            <person name="Zhou S."/>
            <person name="Schwartz D.C."/>
            <person name="Perna N.T."/>
            <person name="Mobley H.L."/>
            <person name="Donnenberg M.S."/>
            <person name="Blattner F.R."/>
        </authorList>
    </citation>
    <scope>NUCLEOTIDE SEQUENCE [LARGE SCALE GENOMIC DNA]</scope>
    <source>
        <strain evidence="3">CFT073 / ATCC 700928 / UPEC</strain>
    </source>
</reference>
<dbReference type="AlphaFoldDB" id="A0A0H2VC72"/>
<name>A0A0H2VC72_ECOL6</name>
<feature type="region of interest" description="Disordered" evidence="1">
    <location>
        <begin position="1"/>
        <end position="51"/>
    </location>
</feature>
<dbReference type="EMBL" id="AE014075">
    <property type="protein sequence ID" value="AAN82976.1"/>
    <property type="molecule type" value="Genomic_DNA"/>
</dbReference>
<gene>
    <name evidence="2" type="ordered locus">c4542</name>
</gene>
<dbReference type="KEGG" id="ecc:c4542"/>
<proteinExistence type="predicted"/>
<dbReference type="HOGENOM" id="CLU_2218926_0_0_6"/>
<dbReference type="Proteomes" id="UP000001410">
    <property type="component" value="Chromosome"/>
</dbReference>
<protein>
    <submittedName>
        <fullName evidence="2">Uncharacterized protein</fullName>
    </submittedName>
</protein>
<keyword evidence="3" id="KW-1185">Reference proteome</keyword>
<organism evidence="2 3">
    <name type="scientific">Escherichia coli O6:H1 (strain CFT073 / ATCC 700928 / UPEC)</name>
    <dbReference type="NCBI Taxonomy" id="199310"/>
    <lineage>
        <taxon>Bacteria</taxon>
        <taxon>Pseudomonadati</taxon>
        <taxon>Pseudomonadota</taxon>
        <taxon>Gammaproteobacteria</taxon>
        <taxon>Enterobacterales</taxon>
        <taxon>Enterobacteriaceae</taxon>
        <taxon>Escherichia</taxon>
    </lineage>
</organism>
<dbReference type="STRING" id="199310.c4542"/>
<accession>A0A0H2VC72</accession>
<evidence type="ECO:0000313" key="3">
    <source>
        <dbReference type="Proteomes" id="UP000001410"/>
    </source>
</evidence>
<evidence type="ECO:0000313" key="2">
    <source>
        <dbReference type="EMBL" id="AAN82976.1"/>
    </source>
</evidence>
<evidence type="ECO:0000256" key="1">
    <source>
        <dbReference type="SAM" id="MobiDB-lite"/>
    </source>
</evidence>